<protein>
    <submittedName>
        <fullName evidence="2">DUF2977 domain-containing protein</fullName>
    </submittedName>
</protein>
<reference evidence="2 3" key="1">
    <citation type="journal article" date="2016" name="Front. Microbiol.">
        <title>Comprehensive Phylogenetic Analysis of Bovine Non-aureus Staphylococci Species Based on Whole-Genome Sequencing.</title>
        <authorList>
            <person name="Naushad S."/>
            <person name="Barkema H.W."/>
            <person name="Luby C."/>
            <person name="Condas L.A."/>
            <person name="Nobrega D.B."/>
            <person name="Carson D.A."/>
            <person name="De Buck J."/>
        </authorList>
    </citation>
    <scope>NUCLEOTIDE SEQUENCE [LARGE SCALE GENOMIC DNA]</scope>
    <source>
        <strain evidence="2 3">SNUC 102</strain>
    </source>
</reference>
<dbReference type="OrthoDB" id="2413323at2"/>
<sequence length="136" mass="15540">MRILINKKNEIIDYAIVGSLDGDFEIDDSIAPQDFMIYFKPKRYLYNEGTIEVNSDFEEDTEIDLPTVPPTIVAPGTDEELRVMFATMQVQLVQANTMVMQLSKQNSQLSQELVRLNQAIDDIKEVHKDENAISEI</sequence>
<dbReference type="AlphaFoldDB" id="A0A418IPK0"/>
<comment type="caution">
    <text evidence="2">The sequence shown here is derived from an EMBL/GenBank/DDBJ whole genome shotgun (WGS) entry which is preliminary data.</text>
</comment>
<evidence type="ECO:0000313" key="3">
    <source>
        <dbReference type="Proteomes" id="UP000285567"/>
    </source>
</evidence>
<dbReference type="RefSeq" id="WP_119603788.1">
    <property type="nucleotide sequence ID" value="NZ_QXUL01000021.1"/>
</dbReference>
<evidence type="ECO:0000313" key="2">
    <source>
        <dbReference type="EMBL" id="RIN11367.1"/>
    </source>
</evidence>
<organism evidence="2 3">
    <name type="scientific">Staphylococcus xylosus</name>
    <dbReference type="NCBI Taxonomy" id="1288"/>
    <lineage>
        <taxon>Bacteria</taxon>
        <taxon>Bacillati</taxon>
        <taxon>Bacillota</taxon>
        <taxon>Bacilli</taxon>
        <taxon>Bacillales</taxon>
        <taxon>Staphylococcaceae</taxon>
        <taxon>Staphylococcus</taxon>
    </lineage>
</organism>
<keyword evidence="1" id="KW-0175">Coiled coil</keyword>
<dbReference type="InterPro" id="IPR021358">
    <property type="entry name" value="DUF2977"/>
</dbReference>
<name>A0A418IPK0_STAXY</name>
<dbReference type="EMBL" id="QXUL01000021">
    <property type="protein sequence ID" value="RIN11367.1"/>
    <property type="molecule type" value="Genomic_DNA"/>
</dbReference>
<evidence type="ECO:0000256" key="1">
    <source>
        <dbReference type="SAM" id="Coils"/>
    </source>
</evidence>
<proteinExistence type="predicted"/>
<dbReference type="Proteomes" id="UP000285567">
    <property type="component" value="Unassembled WGS sequence"/>
</dbReference>
<gene>
    <name evidence="2" type="ORF">BU097_05270</name>
</gene>
<accession>A0A418IPK0</accession>
<dbReference type="Pfam" id="PF11192">
    <property type="entry name" value="DUF2977"/>
    <property type="match status" value="1"/>
</dbReference>
<keyword evidence="3" id="KW-1185">Reference proteome</keyword>
<feature type="coiled-coil region" evidence="1">
    <location>
        <begin position="92"/>
        <end position="126"/>
    </location>
</feature>